<dbReference type="InterPro" id="IPR002585">
    <property type="entry name" value="Cyt-d_ubiquinol_oxidase_su_1"/>
</dbReference>
<reference evidence="15" key="1">
    <citation type="submission" date="2018-05" db="EMBL/GenBank/DDBJ databases">
        <title>Azospirillum thermophila sp. nov., a novel isolated from hot spring.</title>
        <authorList>
            <person name="Zhao Z."/>
        </authorList>
    </citation>
    <scope>NUCLEOTIDE SEQUENCE [LARGE SCALE GENOMIC DNA]</scope>
    <source>
        <strain evidence="15">CFH 70021</strain>
        <plasmid evidence="15">unnamed1</plasmid>
    </source>
</reference>
<protein>
    <submittedName>
        <fullName evidence="14">Cytochrome ubiquinol oxidase subunit I</fullName>
    </submittedName>
</protein>
<dbReference type="GO" id="GO:0019646">
    <property type="term" value="P:aerobic electron transport chain"/>
    <property type="evidence" value="ECO:0007669"/>
    <property type="project" value="InterPro"/>
</dbReference>
<feature type="transmembrane region" description="Helical" evidence="12">
    <location>
        <begin position="125"/>
        <end position="146"/>
    </location>
</feature>
<dbReference type="GO" id="GO:0009055">
    <property type="term" value="F:electron transfer activity"/>
    <property type="evidence" value="ECO:0007669"/>
    <property type="project" value="UniProtKB-UniRule"/>
</dbReference>
<evidence type="ECO:0000256" key="8">
    <source>
        <dbReference type="ARBA" id="ARBA00022982"/>
    </source>
</evidence>
<evidence type="ECO:0000256" key="4">
    <source>
        <dbReference type="ARBA" id="ARBA00022475"/>
    </source>
</evidence>
<dbReference type="RefSeq" id="WP_109331303.1">
    <property type="nucleotide sequence ID" value="NZ_CP029356.1"/>
</dbReference>
<dbReference type="AlphaFoldDB" id="A0A2S2CW82"/>
<evidence type="ECO:0000313" key="15">
    <source>
        <dbReference type="Proteomes" id="UP000245629"/>
    </source>
</evidence>
<proteinExistence type="inferred from homology"/>
<keyword evidence="10 12" id="KW-0408">Iron</keyword>
<keyword evidence="9 12" id="KW-1133">Transmembrane helix</keyword>
<feature type="transmembrane region" description="Helical" evidence="12">
    <location>
        <begin position="96"/>
        <end position="118"/>
    </location>
</feature>
<dbReference type="KEGG" id="azz:DEW08_21760"/>
<dbReference type="GO" id="GO:0046872">
    <property type="term" value="F:metal ion binding"/>
    <property type="evidence" value="ECO:0007669"/>
    <property type="project" value="UniProtKB-UniRule"/>
</dbReference>
<evidence type="ECO:0000256" key="13">
    <source>
        <dbReference type="SAM" id="MobiDB-lite"/>
    </source>
</evidence>
<sequence>MDLDPLMLSRIQFAFTISFHILFPSFTVGLACWIALLEGMWLATGKWLYRSLSEFWTKIFALSFGLGVVSGIVMSYQFGTNWSRWSDTVGNVLGPLIQYEVVTAFFLEAAFLGIMLFGRDRVPRGIHVMAACLVALGTVLSSFWILSANSWMQTPAGFEMREGRAFVTDWWQVVFNPSFPYRLAHMLTAMFLTTSFVVAGISAWYLLRRRHYDHARVGLSMALGMITVLAPLQIFLGDLHGLNTLEHQPAKIAAMEGSWEGGPRAPLVLFAIPDEEAETNHWEIGLPGLSSLILTHDIDGAVPGLKQFPKDDRPSPVIIFWTFRLMVGIGLLMLAVAVVHLVLRFSGRLYRPGWFHWGLVGCMPIGFVAILAGWFTTEIGRQPWVVYGLMRTADGVTPSLTGVAALVSLLTFVIVYAIIYSAGTFYLVRLLRIGPQDEPREQTHQARQEALRPKRPLSLPNESLESPSSPAE</sequence>
<feature type="transmembrane region" description="Helical" evidence="12">
    <location>
        <begin position="55"/>
        <end position="76"/>
    </location>
</feature>
<feature type="compositionally biased region" description="Low complexity" evidence="13">
    <location>
        <begin position="456"/>
        <end position="472"/>
    </location>
</feature>
<evidence type="ECO:0000313" key="14">
    <source>
        <dbReference type="EMBL" id="AWK88718.1"/>
    </source>
</evidence>
<evidence type="ECO:0000256" key="12">
    <source>
        <dbReference type="PIRNR" id="PIRNR006446"/>
    </source>
</evidence>
<keyword evidence="11 12" id="KW-0472">Membrane</keyword>
<dbReference type="Pfam" id="PF01654">
    <property type="entry name" value="Cyt_bd_oxida_I"/>
    <property type="match status" value="1"/>
</dbReference>
<organism evidence="14 15">
    <name type="scientific">Azospirillum thermophilum</name>
    <dbReference type="NCBI Taxonomy" id="2202148"/>
    <lineage>
        <taxon>Bacteria</taxon>
        <taxon>Pseudomonadati</taxon>
        <taxon>Pseudomonadota</taxon>
        <taxon>Alphaproteobacteria</taxon>
        <taxon>Rhodospirillales</taxon>
        <taxon>Azospirillaceae</taxon>
        <taxon>Azospirillum</taxon>
    </lineage>
</organism>
<name>A0A2S2CW82_9PROT</name>
<keyword evidence="8 12" id="KW-0249">Electron transport</keyword>
<keyword evidence="15" id="KW-1185">Reference proteome</keyword>
<dbReference type="GO" id="GO:0005886">
    <property type="term" value="C:plasma membrane"/>
    <property type="evidence" value="ECO:0007669"/>
    <property type="project" value="UniProtKB-SubCell"/>
</dbReference>
<dbReference type="PANTHER" id="PTHR30365">
    <property type="entry name" value="CYTOCHROME D UBIQUINOL OXIDASE"/>
    <property type="match status" value="1"/>
</dbReference>
<comment type="subcellular location">
    <subcellularLocation>
        <location evidence="12">Cell inner membrane</location>
    </subcellularLocation>
    <subcellularLocation>
        <location evidence="1">Cell membrane</location>
        <topology evidence="1">Multi-pass membrane protein</topology>
    </subcellularLocation>
</comment>
<feature type="compositionally biased region" description="Basic and acidic residues" evidence="13">
    <location>
        <begin position="439"/>
        <end position="452"/>
    </location>
</feature>
<gene>
    <name evidence="14" type="ORF">DEW08_21760</name>
</gene>
<evidence type="ECO:0000256" key="7">
    <source>
        <dbReference type="ARBA" id="ARBA00022723"/>
    </source>
</evidence>
<feature type="transmembrane region" description="Helical" evidence="12">
    <location>
        <begin position="355"/>
        <end position="376"/>
    </location>
</feature>
<feature type="transmembrane region" description="Helical" evidence="12">
    <location>
        <begin position="318"/>
        <end position="343"/>
    </location>
</feature>
<accession>A0A2S2CW82</accession>
<feature type="transmembrane region" description="Helical" evidence="12">
    <location>
        <begin position="219"/>
        <end position="236"/>
    </location>
</feature>
<comment type="similarity">
    <text evidence="2 12">Belongs to the cytochrome ubiquinol oxidase subunit 1 family.</text>
</comment>
<keyword evidence="14" id="KW-0614">Plasmid</keyword>
<evidence type="ECO:0000256" key="10">
    <source>
        <dbReference type="ARBA" id="ARBA00023004"/>
    </source>
</evidence>
<evidence type="ECO:0000256" key="6">
    <source>
        <dbReference type="ARBA" id="ARBA00022692"/>
    </source>
</evidence>
<dbReference type="PIRSF" id="PIRSF006446">
    <property type="entry name" value="Cyt_quinol_oxidase_1"/>
    <property type="match status" value="1"/>
</dbReference>
<dbReference type="GO" id="GO:0020037">
    <property type="term" value="F:heme binding"/>
    <property type="evidence" value="ECO:0007669"/>
    <property type="project" value="TreeGrafter"/>
</dbReference>
<dbReference type="PANTHER" id="PTHR30365:SF14">
    <property type="entry name" value="CYTOCHROME BD MENAQUINOL OXIDASE SUBUNIT I-RELATED"/>
    <property type="match status" value="1"/>
</dbReference>
<evidence type="ECO:0000256" key="9">
    <source>
        <dbReference type="ARBA" id="ARBA00022989"/>
    </source>
</evidence>
<keyword evidence="7 12" id="KW-0479">Metal-binding</keyword>
<geneLocation type="plasmid" evidence="14 15">
    <name>unnamed1</name>
</geneLocation>
<feature type="region of interest" description="Disordered" evidence="13">
    <location>
        <begin position="439"/>
        <end position="472"/>
    </location>
</feature>
<evidence type="ECO:0000256" key="1">
    <source>
        <dbReference type="ARBA" id="ARBA00004651"/>
    </source>
</evidence>
<keyword evidence="4 12" id="KW-1003">Cell membrane</keyword>
<feature type="transmembrane region" description="Helical" evidence="12">
    <location>
        <begin position="20"/>
        <end position="43"/>
    </location>
</feature>
<keyword evidence="6 12" id="KW-0812">Transmembrane</keyword>
<dbReference type="GO" id="GO:0070069">
    <property type="term" value="C:cytochrome complex"/>
    <property type="evidence" value="ECO:0007669"/>
    <property type="project" value="UniProtKB-UniRule"/>
</dbReference>
<dbReference type="GO" id="GO:0016682">
    <property type="term" value="F:oxidoreductase activity, acting on diphenols and related substances as donors, oxygen as acceptor"/>
    <property type="evidence" value="ECO:0007669"/>
    <property type="project" value="TreeGrafter"/>
</dbReference>
<feature type="transmembrane region" description="Helical" evidence="12">
    <location>
        <begin position="396"/>
        <end position="419"/>
    </location>
</feature>
<evidence type="ECO:0000256" key="3">
    <source>
        <dbReference type="ARBA" id="ARBA00022448"/>
    </source>
</evidence>
<evidence type="ECO:0000256" key="5">
    <source>
        <dbReference type="ARBA" id="ARBA00022617"/>
    </source>
</evidence>
<dbReference type="EMBL" id="CP029356">
    <property type="protein sequence ID" value="AWK88718.1"/>
    <property type="molecule type" value="Genomic_DNA"/>
</dbReference>
<evidence type="ECO:0000256" key="2">
    <source>
        <dbReference type="ARBA" id="ARBA00009819"/>
    </source>
</evidence>
<keyword evidence="3 12" id="KW-0813">Transport</keyword>
<evidence type="ECO:0000256" key="11">
    <source>
        <dbReference type="ARBA" id="ARBA00023136"/>
    </source>
</evidence>
<feature type="transmembrane region" description="Helical" evidence="12">
    <location>
        <begin position="183"/>
        <end position="207"/>
    </location>
</feature>
<dbReference type="Proteomes" id="UP000245629">
    <property type="component" value="Plasmid unnamed1"/>
</dbReference>
<dbReference type="OrthoDB" id="9807042at2"/>
<keyword evidence="5 12" id="KW-0349">Heme</keyword>